<accession>A0ACA9LHR8</accession>
<dbReference type="Proteomes" id="UP000789702">
    <property type="component" value="Unassembled WGS sequence"/>
</dbReference>
<reference evidence="1" key="1">
    <citation type="submission" date="2021-06" db="EMBL/GenBank/DDBJ databases">
        <authorList>
            <person name="Kallberg Y."/>
            <person name="Tangrot J."/>
            <person name="Rosling A."/>
        </authorList>
    </citation>
    <scope>NUCLEOTIDE SEQUENCE</scope>
    <source>
        <strain evidence="1">IL203A</strain>
    </source>
</reference>
<organism evidence="1 2">
    <name type="scientific">Dentiscutata heterogama</name>
    <dbReference type="NCBI Taxonomy" id="1316150"/>
    <lineage>
        <taxon>Eukaryota</taxon>
        <taxon>Fungi</taxon>
        <taxon>Fungi incertae sedis</taxon>
        <taxon>Mucoromycota</taxon>
        <taxon>Glomeromycotina</taxon>
        <taxon>Glomeromycetes</taxon>
        <taxon>Diversisporales</taxon>
        <taxon>Gigasporaceae</taxon>
        <taxon>Dentiscutata</taxon>
    </lineage>
</organism>
<gene>
    <name evidence="1" type="ORF">DHETER_LOCUS4163</name>
</gene>
<sequence>GLQSPYREKVVGAHPETYENAKKLAAKIKKYDQDREYISKSLTKILIEKTNKVNKEKVNKFSTMKEVIKVCCVENQYSLNIKRFLLANLTLNRGNISQNKSRQLTSNLDSQTNGLDIRSADLRLFEVTEKTMPKKDEYLIIHVNENKILFDIRNLNKRWQINTNEATHTSKKRKEVRRVEALEMEDVKYLGDIVNKGSNVDNLKIRKI</sequence>
<keyword evidence="2" id="KW-1185">Reference proteome</keyword>
<feature type="non-terminal residue" evidence="1">
    <location>
        <position position="1"/>
    </location>
</feature>
<proteinExistence type="predicted"/>
<protein>
    <submittedName>
        <fullName evidence="1">738_t:CDS:1</fullName>
    </submittedName>
</protein>
<evidence type="ECO:0000313" key="1">
    <source>
        <dbReference type="EMBL" id="CAG8526372.1"/>
    </source>
</evidence>
<dbReference type="EMBL" id="CAJVPU010003989">
    <property type="protein sequence ID" value="CAG8526372.1"/>
    <property type="molecule type" value="Genomic_DNA"/>
</dbReference>
<comment type="caution">
    <text evidence="1">The sequence shown here is derived from an EMBL/GenBank/DDBJ whole genome shotgun (WGS) entry which is preliminary data.</text>
</comment>
<evidence type="ECO:0000313" key="2">
    <source>
        <dbReference type="Proteomes" id="UP000789702"/>
    </source>
</evidence>
<name>A0ACA9LHR8_9GLOM</name>